<feature type="non-terminal residue" evidence="2">
    <location>
        <position position="162"/>
    </location>
</feature>
<gene>
    <name evidence="2" type="ORF">ENK01_01140</name>
</gene>
<name>A0A7V5U0V4_9PROT</name>
<keyword evidence="1" id="KW-0732">Signal</keyword>
<accession>A0A7V5U0V4</accession>
<reference evidence="2" key="1">
    <citation type="journal article" date="2020" name="mSystems">
        <title>Genome- and Community-Level Interaction Insights into Carbon Utilization and Element Cycling Functions of Hydrothermarchaeota in Hydrothermal Sediment.</title>
        <authorList>
            <person name="Zhou Z."/>
            <person name="Liu Y."/>
            <person name="Xu W."/>
            <person name="Pan J."/>
            <person name="Luo Z.H."/>
            <person name="Li M."/>
        </authorList>
    </citation>
    <scope>NUCLEOTIDE SEQUENCE [LARGE SCALE GENOMIC DNA]</scope>
    <source>
        <strain evidence="2">HyVt-538</strain>
    </source>
</reference>
<dbReference type="AlphaFoldDB" id="A0A7V5U0V4"/>
<comment type="caution">
    <text evidence="2">The sequence shown here is derived from an EMBL/GenBank/DDBJ whole genome shotgun (WGS) entry which is preliminary data.</text>
</comment>
<dbReference type="EMBL" id="DROP01000077">
    <property type="protein sequence ID" value="HHI88531.1"/>
    <property type="molecule type" value="Genomic_DNA"/>
</dbReference>
<feature type="chain" id="PRO_5031171550" description="6-bladed beta-propeller" evidence="1">
    <location>
        <begin position="24"/>
        <end position="162"/>
    </location>
</feature>
<proteinExistence type="predicted"/>
<evidence type="ECO:0000313" key="2">
    <source>
        <dbReference type="EMBL" id="HHI88531.1"/>
    </source>
</evidence>
<dbReference type="PROSITE" id="PS51257">
    <property type="entry name" value="PROKAR_LIPOPROTEIN"/>
    <property type="match status" value="1"/>
</dbReference>
<organism evidence="2">
    <name type="scientific">Hellea balneolensis</name>
    <dbReference type="NCBI Taxonomy" id="287478"/>
    <lineage>
        <taxon>Bacteria</taxon>
        <taxon>Pseudomonadati</taxon>
        <taxon>Pseudomonadota</taxon>
        <taxon>Alphaproteobacteria</taxon>
        <taxon>Maricaulales</taxon>
        <taxon>Robiginitomaculaceae</taxon>
        <taxon>Hellea</taxon>
    </lineage>
</organism>
<evidence type="ECO:0008006" key="3">
    <source>
        <dbReference type="Google" id="ProtNLM"/>
    </source>
</evidence>
<dbReference type="Proteomes" id="UP000885806">
    <property type="component" value="Unassembled WGS sequence"/>
</dbReference>
<protein>
    <recommendedName>
        <fullName evidence="3">6-bladed beta-propeller</fullName>
    </recommendedName>
</protein>
<evidence type="ECO:0000256" key="1">
    <source>
        <dbReference type="SAM" id="SignalP"/>
    </source>
</evidence>
<sequence length="162" mass="17754">MFSPYRFPILAMALLLILPGLSACQKTNAPSSQDLPQVSMVLTHEIATDLDITDITFIPNTLAHWLGKIALLDKQGRLFVTDIEGGKVVPVGTHTYRDMVGLLRPKAPGLLFALNTNGQIEAFREDDEDGRFHPLKVVSDSLELKQFCHPATLATDQISGLS</sequence>
<feature type="signal peptide" evidence="1">
    <location>
        <begin position="1"/>
        <end position="23"/>
    </location>
</feature>